<feature type="non-terminal residue" evidence="2">
    <location>
        <position position="1"/>
    </location>
</feature>
<dbReference type="Pfam" id="PF12697">
    <property type="entry name" value="Abhydrolase_6"/>
    <property type="match status" value="1"/>
</dbReference>
<keyword evidence="2" id="KW-0378">Hydrolase</keyword>
<sequence length="264" mass="27539">AAFALALLSLWPVRSAPAEESDSKTSRPTIVLVHGAWADASSWSKVITRLKEHGHTVVALANPLRSLSGDTAYVRTFLETLKGPIVLVGHSYGGAVITNAATGNPNVKALVYVNAFAPAEGESATSLAGPDSVLSVADPTTVFNLVPATLPPNPQTDLYLKEPTVFASFATGLSARDKALVAATQRPATIGAFNEPSGTPAWRTIPSWYLIGSKDTIIPPSAERAMAKRAGSAITDYDAGHLGLISAPKVVTQGIERAVMASSR</sequence>
<evidence type="ECO:0000313" key="3">
    <source>
        <dbReference type="Proteomes" id="UP001597083"/>
    </source>
</evidence>
<gene>
    <name evidence="2" type="ORF">ACFQ07_18540</name>
</gene>
<organism evidence="2 3">
    <name type="scientific">Actinomadura adrarensis</name>
    <dbReference type="NCBI Taxonomy" id="1819600"/>
    <lineage>
        <taxon>Bacteria</taxon>
        <taxon>Bacillati</taxon>
        <taxon>Actinomycetota</taxon>
        <taxon>Actinomycetes</taxon>
        <taxon>Streptosporangiales</taxon>
        <taxon>Thermomonosporaceae</taxon>
        <taxon>Actinomadura</taxon>
    </lineage>
</organism>
<accession>A0ABW3CIN7</accession>
<feature type="domain" description="AB hydrolase-1" evidence="1">
    <location>
        <begin position="30"/>
        <end position="251"/>
    </location>
</feature>
<proteinExistence type="predicted"/>
<evidence type="ECO:0000259" key="1">
    <source>
        <dbReference type="Pfam" id="PF12697"/>
    </source>
</evidence>
<dbReference type="GO" id="GO:0016787">
    <property type="term" value="F:hydrolase activity"/>
    <property type="evidence" value="ECO:0007669"/>
    <property type="project" value="UniProtKB-KW"/>
</dbReference>
<dbReference type="InterPro" id="IPR029058">
    <property type="entry name" value="AB_hydrolase_fold"/>
</dbReference>
<protein>
    <submittedName>
        <fullName evidence="2">Alpha/beta fold hydrolase</fullName>
    </submittedName>
</protein>
<dbReference type="PANTHER" id="PTHR37017:SF11">
    <property type="entry name" value="ESTERASE_LIPASE_THIOESTERASE DOMAIN-CONTAINING PROTEIN"/>
    <property type="match status" value="1"/>
</dbReference>
<dbReference type="SUPFAM" id="SSF53474">
    <property type="entry name" value="alpha/beta-Hydrolases"/>
    <property type="match status" value="1"/>
</dbReference>
<dbReference type="PANTHER" id="PTHR37017">
    <property type="entry name" value="AB HYDROLASE-1 DOMAIN-CONTAINING PROTEIN-RELATED"/>
    <property type="match status" value="1"/>
</dbReference>
<keyword evidence="3" id="KW-1185">Reference proteome</keyword>
<dbReference type="InterPro" id="IPR052897">
    <property type="entry name" value="Sec-Metab_Biosynth_Hydrolase"/>
</dbReference>
<dbReference type="Gene3D" id="3.40.50.1820">
    <property type="entry name" value="alpha/beta hydrolase"/>
    <property type="match status" value="1"/>
</dbReference>
<comment type="caution">
    <text evidence="2">The sequence shown here is derived from an EMBL/GenBank/DDBJ whole genome shotgun (WGS) entry which is preliminary data.</text>
</comment>
<evidence type="ECO:0000313" key="2">
    <source>
        <dbReference type="EMBL" id="MFD0854243.1"/>
    </source>
</evidence>
<dbReference type="EMBL" id="JBHTIR010002797">
    <property type="protein sequence ID" value="MFD0854243.1"/>
    <property type="molecule type" value="Genomic_DNA"/>
</dbReference>
<reference evidence="3" key="1">
    <citation type="journal article" date="2019" name="Int. J. Syst. Evol. Microbiol.">
        <title>The Global Catalogue of Microorganisms (GCM) 10K type strain sequencing project: providing services to taxonomists for standard genome sequencing and annotation.</title>
        <authorList>
            <consortium name="The Broad Institute Genomics Platform"/>
            <consortium name="The Broad Institute Genome Sequencing Center for Infectious Disease"/>
            <person name="Wu L."/>
            <person name="Ma J."/>
        </authorList>
    </citation>
    <scope>NUCLEOTIDE SEQUENCE [LARGE SCALE GENOMIC DNA]</scope>
    <source>
        <strain evidence="3">JCM 31696</strain>
    </source>
</reference>
<dbReference type="InterPro" id="IPR000073">
    <property type="entry name" value="AB_hydrolase_1"/>
</dbReference>
<dbReference type="Proteomes" id="UP001597083">
    <property type="component" value="Unassembled WGS sequence"/>
</dbReference>
<name>A0ABW3CIN7_9ACTN</name>